<dbReference type="AlphaFoldDB" id="A0AAV6VHC0"/>
<dbReference type="InterPro" id="IPR001012">
    <property type="entry name" value="UBX_dom"/>
</dbReference>
<dbReference type="EMBL" id="JAFNEN010000085">
    <property type="protein sequence ID" value="KAG8195531.1"/>
    <property type="molecule type" value="Genomic_DNA"/>
</dbReference>
<dbReference type="PROSITE" id="PS50898">
    <property type="entry name" value="RBD"/>
    <property type="match status" value="1"/>
</dbReference>
<dbReference type="Gene3D" id="3.10.20.90">
    <property type="entry name" value="Phosphatidylinositol 3-kinase Catalytic Subunit, Chain A, domain 1"/>
    <property type="match status" value="2"/>
</dbReference>
<dbReference type="InterPro" id="IPR003116">
    <property type="entry name" value="RBD_dom"/>
</dbReference>
<keyword evidence="5" id="KW-1185">Reference proteome</keyword>
<comment type="caution">
    <text evidence="4">The sequence shown here is derived from an EMBL/GenBank/DDBJ whole genome shotgun (WGS) entry which is preliminary data.</text>
</comment>
<dbReference type="GO" id="GO:0042593">
    <property type="term" value="P:glucose homeostasis"/>
    <property type="evidence" value="ECO:0007669"/>
    <property type="project" value="TreeGrafter"/>
</dbReference>
<dbReference type="CDD" id="cd16105">
    <property type="entry name" value="Ubl_ASPSCR1_like"/>
    <property type="match status" value="1"/>
</dbReference>
<dbReference type="Pfam" id="PF11470">
    <property type="entry name" value="TUG-UBL1"/>
    <property type="match status" value="1"/>
</dbReference>
<dbReference type="InterPro" id="IPR059238">
    <property type="entry name" value="UBX1_UBXN9"/>
</dbReference>
<dbReference type="InterPro" id="IPR021569">
    <property type="entry name" value="TUG-UBL1"/>
</dbReference>
<dbReference type="SUPFAM" id="SSF54236">
    <property type="entry name" value="Ubiquitin-like"/>
    <property type="match status" value="2"/>
</dbReference>
<feature type="compositionally biased region" description="Polar residues" evidence="1">
    <location>
        <begin position="182"/>
        <end position="197"/>
    </location>
</feature>
<accession>A0AAV6VHC0</accession>
<feature type="domain" description="RBD" evidence="3">
    <location>
        <begin position="5"/>
        <end position="74"/>
    </location>
</feature>
<organism evidence="4 5">
    <name type="scientific">Oedothorax gibbosus</name>
    <dbReference type="NCBI Taxonomy" id="931172"/>
    <lineage>
        <taxon>Eukaryota</taxon>
        <taxon>Metazoa</taxon>
        <taxon>Ecdysozoa</taxon>
        <taxon>Arthropoda</taxon>
        <taxon>Chelicerata</taxon>
        <taxon>Arachnida</taxon>
        <taxon>Araneae</taxon>
        <taxon>Araneomorphae</taxon>
        <taxon>Entelegynae</taxon>
        <taxon>Araneoidea</taxon>
        <taxon>Linyphiidae</taxon>
        <taxon>Erigoninae</taxon>
        <taxon>Oedothorax</taxon>
    </lineage>
</organism>
<dbReference type="CDD" id="cd16118">
    <property type="entry name" value="UBX2_UBXN9"/>
    <property type="match status" value="1"/>
</dbReference>
<dbReference type="PANTHER" id="PTHR46467:SF1">
    <property type="entry name" value="TETHER CONTAINING UBX DOMAIN FOR GLUT4"/>
    <property type="match status" value="1"/>
</dbReference>
<proteinExistence type="predicted"/>
<dbReference type="PROSITE" id="PS50033">
    <property type="entry name" value="UBX"/>
    <property type="match status" value="1"/>
</dbReference>
<sequence>MSRTFSVVVLCPNGRREVVKVTPNDSILQVLEEACKKQKISAEDYNIRHYNKTLDLSLPIRFANLPNNAQLELRPAEKSRQDSMVTIGLQLESGERLMGDFPPTATIENILEKSLKTEITTVHESGEPVCIYMRQKITGDAIKSTTLRSLGLIKGTAIIRLLYRKPEELEDQAHISSPLTATASKQLSTPQSIEPQPSVSPTPAPMKKQPRIDIPAEEEKLPQKFDSKIKEENILMEVDDNESLNVGVKNESDFKQEIQDVDAKENIKEFNTHGEMECNLELEEDTFEGISDIKYIGERHAVIYSLNDITDVKKADLSDEFFDLTIKDAKYLMTDYRKQREQFVNQPLLTKEQRQNQILQQFARYTQTVVRVYFPERLVLQAVFNVNETVQTVSDFLRSYLEDDRLTFYLYITPPKEKLNPSKTLVEAMLVPAAVVYFGCDSQRPSYLSENIRSQLSDPRAAALAAFESRKGDSSNEFSSTILPAFNSNIVVEENITVQNATLTTNTVQNTTNKPQENLPKWLKLSKK</sequence>
<dbReference type="CDD" id="cd17075">
    <property type="entry name" value="UBX1_UBXN9"/>
    <property type="match status" value="1"/>
</dbReference>
<feature type="domain" description="UBX" evidence="2">
    <location>
        <begin position="363"/>
        <end position="438"/>
    </location>
</feature>
<evidence type="ECO:0008006" key="6">
    <source>
        <dbReference type="Google" id="ProtNLM"/>
    </source>
</evidence>
<evidence type="ECO:0000259" key="3">
    <source>
        <dbReference type="PROSITE" id="PS50898"/>
    </source>
</evidence>
<dbReference type="Proteomes" id="UP000827092">
    <property type="component" value="Unassembled WGS sequence"/>
</dbReference>
<protein>
    <recommendedName>
        <fullName evidence="6">Tether containing UBX domain for GLUT4</fullName>
    </recommendedName>
</protein>
<reference evidence="4 5" key="1">
    <citation type="journal article" date="2022" name="Nat. Ecol. Evol.">
        <title>A masculinizing supergene underlies an exaggerated male reproductive morph in a spider.</title>
        <authorList>
            <person name="Hendrickx F."/>
            <person name="De Corte Z."/>
            <person name="Sonet G."/>
            <person name="Van Belleghem S.M."/>
            <person name="Kostlbacher S."/>
            <person name="Vangestel C."/>
        </authorList>
    </citation>
    <scope>NUCLEOTIDE SEQUENCE [LARGE SCALE GENOMIC DNA]</scope>
    <source>
        <strain evidence="4">W744_W776</strain>
    </source>
</reference>
<dbReference type="InterPro" id="IPR029071">
    <property type="entry name" value="Ubiquitin-like_domsf"/>
</dbReference>
<dbReference type="GO" id="GO:0005737">
    <property type="term" value="C:cytoplasm"/>
    <property type="evidence" value="ECO:0007669"/>
    <property type="project" value="TreeGrafter"/>
</dbReference>
<dbReference type="GO" id="GO:0005634">
    <property type="term" value="C:nucleus"/>
    <property type="evidence" value="ECO:0007669"/>
    <property type="project" value="TreeGrafter"/>
</dbReference>
<name>A0AAV6VHC0_9ARAC</name>
<dbReference type="GO" id="GO:0007165">
    <property type="term" value="P:signal transduction"/>
    <property type="evidence" value="ECO:0007669"/>
    <property type="project" value="InterPro"/>
</dbReference>
<feature type="region of interest" description="Disordered" evidence="1">
    <location>
        <begin position="182"/>
        <end position="209"/>
    </location>
</feature>
<evidence type="ECO:0000256" key="1">
    <source>
        <dbReference type="SAM" id="MobiDB-lite"/>
    </source>
</evidence>
<dbReference type="GO" id="GO:0012506">
    <property type="term" value="C:vesicle membrane"/>
    <property type="evidence" value="ECO:0007669"/>
    <property type="project" value="TreeGrafter"/>
</dbReference>
<dbReference type="GO" id="GO:0006886">
    <property type="term" value="P:intracellular protein transport"/>
    <property type="evidence" value="ECO:0007669"/>
    <property type="project" value="TreeGrafter"/>
</dbReference>
<dbReference type="PANTHER" id="PTHR46467">
    <property type="entry name" value="TETHER CONTAINING UBX DOMAIN FOR GLUT4"/>
    <property type="match status" value="1"/>
</dbReference>
<gene>
    <name evidence="4" type="ORF">JTE90_019519</name>
</gene>
<dbReference type="Pfam" id="PF00789">
    <property type="entry name" value="UBX"/>
    <property type="match status" value="1"/>
</dbReference>
<evidence type="ECO:0000259" key="2">
    <source>
        <dbReference type="PROSITE" id="PS50033"/>
    </source>
</evidence>
<evidence type="ECO:0000313" key="5">
    <source>
        <dbReference type="Proteomes" id="UP000827092"/>
    </source>
</evidence>
<evidence type="ECO:0000313" key="4">
    <source>
        <dbReference type="EMBL" id="KAG8195531.1"/>
    </source>
</evidence>